<dbReference type="EMBL" id="QEAN01000107">
    <property type="protein sequence ID" value="TPX48009.1"/>
    <property type="molecule type" value="Genomic_DNA"/>
</dbReference>
<reference evidence="1 2" key="1">
    <citation type="journal article" date="2019" name="Sci. Rep.">
        <title>Comparative genomics of chytrid fungi reveal insights into the obligate biotrophic and pathogenic lifestyle of Synchytrium endobioticum.</title>
        <authorList>
            <person name="van de Vossenberg B.T.L.H."/>
            <person name="Warris S."/>
            <person name="Nguyen H.D.T."/>
            <person name="van Gent-Pelzer M.P.E."/>
            <person name="Joly D.L."/>
            <person name="van de Geest H.C."/>
            <person name="Bonants P.J.M."/>
            <person name="Smith D.S."/>
            <person name="Levesque C.A."/>
            <person name="van der Lee T.A.J."/>
        </authorList>
    </citation>
    <scope>NUCLEOTIDE SEQUENCE [LARGE SCALE GENOMIC DNA]</scope>
    <source>
        <strain evidence="1 2">MB42</strain>
    </source>
</reference>
<dbReference type="AlphaFoldDB" id="A0A507D8R8"/>
<evidence type="ECO:0000313" key="1">
    <source>
        <dbReference type="EMBL" id="TPX48009.1"/>
    </source>
</evidence>
<name>A0A507D8R8_9FUNG</name>
<proteinExistence type="predicted"/>
<comment type="caution">
    <text evidence="1">The sequence shown here is derived from an EMBL/GenBank/DDBJ whole genome shotgun (WGS) entry which is preliminary data.</text>
</comment>
<dbReference type="VEuPathDB" id="FungiDB:SeMB42_g03149"/>
<accession>A0A507D8R8</accession>
<keyword evidence="2" id="KW-1185">Reference proteome</keyword>
<evidence type="ECO:0000313" key="2">
    <source>
        <dbReference type="Proteomes" id="UP000317494"/>
    </source>
</evidence>
<protein>
    <submittedName>
        <fullName evidence="1">Uncharacterized protein</fullName>
    </submittedName>
</protein>
<gene>
    <name evidence="1" type="ORF">SeMB42_g03149</name>
</gene>
<organism evidence="1 2">
    <name type="scientific">Synchytrium endobioticum</name>
    <dbReference type="NCBI Taxonomy" id="286115"/>
    <lineage>
        <taxon>Eukaryota</taxon>
        <taxon>Fungi</taxon>
        <taxon>Fungi incertae sedis</taxon>
        <taxon>Chytridiomycota</taxon>
        <taxon>Chytridiomycota incertae sedis</taxon>
        <taxon>Chytridiomycetes</taxon>
        <taxon>Synchytriales</taxon>
        <taxon>Synchytriaceae</taxon>
        <taxon>Synchytrium</taxon>
    </lineage>
</organism>
<sequence>MRAGKVSFHSVVIGTGRSLWVCGSVIVHDRSLLGFSSVVCSSAAVDWHYDTTNRTPVRATNELCPGTMSESTRCTTVAKQSYKCQSGRPPFSSPFSVHLVKETLKAKSCVG</sequence>
<dbReference type="Proteomes" id="UP000317494">
    <property type="component" value="Unassembled WGS sequence"/>
</dbReference>